<dbReference type="PANTHER" id="PTHR35010:SF2">
    <property type="entry name" value="BLL4672 PROTEIN"/>
    <property type="match status" value="1"/>
</dbReference>
<evidence type="ECO:0000259" key="1">
    <source>
        <dbReference type="PROSITE" id="PS50943"/>
    </source>
</evidence>
<dbReference type="Gene3D" id="1.10.260.40">
    <property type="entry name" value="lambda repressor-like DNA-binding domains"/>
    <property type="match status" value="1"/>
</dbReference>
<dbReference type="SMART" id="SM00530">
    <property type="entry name" value="HTH_XRE"/>
    <property type="match status" value="1"/>
</dbReference>
<dbReference type="EMBL" id="BNDV01000008">
    <property type="protein sequence ID" value="GHI14303.1"/>
    <property type="molecule type" value="Genomic_DNA"/>
</dbReference>
<name>A0ABQ3NNF6_STRVG</name>
<organism evidence="2 3">
    <name type="scientific">Streptomyces virginiae</name>
    <name type="common">Streptomyces cinnamonensis</name>
    <dbReference type="NCBI Taxonomy" id="1961"/>
    <lineage>
        <taxon>Bacteria</taxon>
        <taxon>Bacillati</taxon>
        <taxon>Actinomycetota</taxon>
        <taxon>Actinomycetes</taxon>
        <taxon>Kitasatosporales</taxon>
        <taxon>Streptomycetaceae</taxon>
        <taxon>Streptomyces</taxon>
    </lineage>
</organism>
<dbReference type="PROSITE" id="PS50943">
    <property type="entry name" value="HTH_CROC1"/>
    <property type="match status" value="1"/>
</dbReference>
<dbReference type="Proteomes" id="UP000660554">
    <property type="component" value="Unassembled WGS sequence"/>
</dbReference>
<dbReference type="SUPFAM" id="SSF47413">
    <property type="entry name" value="lambda repressor-like DNA-binding domains"/>
    <property type="match status" value="1"/>
</dbReference>
<dbReference type="CDD" id="cd00093">
    <property type="entry name" value="HTH_XRE"/>
    <property type="match status" value="1"/>
</dbReference>
<dbReference type="InterPro" id="IPR001387">
    <property type="entry name" value="Cro/C1-type_HTH"/>
</dbReference>
<comment type="caution">
    <text evidence="2">The sequence shown here is derived from an EMBL/GenBank/DDBJ whole genome shotgun (WGS) entry which is preliminary data.</text>
</comment>
<dbReference type="Pfam" id="PF17765">
    <property type="entry name" value="MLTR_LBD"/>
    <property type="match status" value="1"/>
</dbReference>
<sequence>MPPCRLRRQRKSLMVAQGIVPFGDDRAENKGANGGEIAGQFMGFGGWLKRWRQAAGITQTPVAKALGMGVRTYRNVEKGAVPPRFTKPQCEALADLLGLDKSERHALLLYNIGTTLDGDPQIDASPELRRALRLLIDRQMPSPTYLTDRNWNVLAYNAAMAEWWPWVMEPRANLMRWALTNPEARTQYHDWGMHAAAYIRLLKFAQATHKDNTELVDLIAEVRQNPDVERIWRTEADLEADRDGHVFRMIIPALGWETVEVVSHVLYPASMPHCRFVVITWVETESSDDETDALGGKRNAWAHAEPSLSAPQPSAQAEADAARRRAARALTARLVVDSANEAAALAGPDGVPLPALSALAGPECRLTLSPENHFVVWAIREAPGEWGITQLGAGAVIDRIHHPIVDPQARAELKLLLRASLPNSVQAAFSRLREQLPQADLRAALLREIFNDLQQGEDLPR</sequence>
<evidence type="ECO:0000313" key="3">
    <source>
        <dbReference type="Proteomes" id="UP000660554"/>
    </source>
</evidence>
<evidence type="ECO:0000313" key="2">
    <source>
        <dbReference type="EMBL" id="GHI14303.1"/>
    </source>
</evidence>
<gene>
    <name evidence="2" type="ORF">Scinn_37660</name>
</gene>
<dbReference type="Pfam" id="PF13560">
    <property type="entry name" value="HTH_31"/>
    <property type="match status" value="1"/>
</dbReference>
<dbReference type="Gene3D" id="3.30.450.180">
    <property type="match status" value="1"/>
</dbReference>
<reference evidence="3" key="1">
    <citation type="submission" date="2020-09" db="EMBL/GenBank/DDBJ databases">
        <title>Whole genome shotgun sequence of Streptomyces cinnamonensis NBRC 15873.</title>
        <authorList>
            <person name="Komaki H."/>
            <person name="Tamura T."/>
        </authorList>
    </citation>
    <scope>NUCLEOTIDE SEQUENCE [LARGE SCALE GENOMIC DNA]</scope>
    <source>
        <strain evidence="3">NBRC 15873</strain>
    </source>
</reference>
<dbReference type="InterPro" id="IPR041413">
    <property type="entry name" value="MLTR_LBD"/>
</dbReference>
<dbReference type="PANTHER" id="PTHR35010">
    <property type="entry name" value="BLL4672 PROTEIN-RELATED"/>
    <property type="match status" value="1"/>
</dbReference>
<keyword evidence="3" id="KW-1185">Reference proteome</keyword>
<proteinExistence type="predicted"/>
<feature type="domain" description="HTH cro/C1-type" evidence="1">
    <location>
        <begin position="48"/>
        <end position="104"/>
    </location>
</feature>
<dbReference type="InterPro" id="IPR010982">
    <property type="entry name" value="Lambda_DNA-bd_dom_sf"/>
</dbReference>
<protein>
    <recommendedName>
        <fullName evidence="1">HTH cro/C1-type domain-containing protein</fullName>
    </recommendedName>
</protein>
<accession>A0ABQ3NNF6</accession>